<dbReference type="NCBIfam" id="TIGR01070">
    <property type="entry name" value="mutS1"/>
    <property type="match status" value="1"/>
</dbReference>
<dbReference type="Gene3D" id="3.40.50.300">
    <property type="entry name" value="P-loop containing nucleotide triphosphate hydrolases"/>
    <property type="match status" value="1"/>
</dbReference>
<dbReference type="SUPFAM" id="SSF52540">
    <property type="entry name" value="P-loop containing nucleoside triphosphate hydrolases"/>
    <property type="match status" value="1"/>
</dbReference>
<evidence type="ECO:0000256" key="10">
    <source>
        <dbReference type="RuleBase" id="RU003756"/>
    </source>
</evidence>
<dbReference type="Pfam" id="PF00488">
    <property type="entry name" value="MutS_V"/>
    <property type="match status" value="1"/>
</dbReference>
<keyword evidence="5 9" id="KW-0067">ATP-binding</keyword>
<dbReference type="NCBIfam" id="NF003810">
    <property type="entry name" value="PRK05399.1"/>
    <property type="match status" value="1"/>
</dbReference>
<accession>A0ABP3CNV0</accession>
<dbReference type="SMART" id="SM00533">
    <property type="entry name" value="MUTSd"/>
    <property type="match status" value="1"/>
</dbReference>
<dbReference type="PIRSF" id="PIRSF037677">
    <property type="entry name" value="DNA_mis_repair_Msh6"/>
    <property type="match status" value="1"/>
</dbReference>
<dbReference type="EMBL" id="BAAAFM010000008">
    <property type="protein sequence ID" value="GAA0211618.1"/>
    <property type="molecule type" value="Genomic_DNA"/>
</dbReference>
<proteinExistence type="inferred from homology"/>
<dbReference type="InterPro" id="IPR007860">
    <property type="entry name" value="DNA_mmatch_repair_MutS_con_dom"/>
</dbReference>
<feature type="binding site" evidence="9">
    <location>
        <begin position="618"/>
        <end position="625"/>
    </location>
    <ligand>
        <name>ATP</name>
        <dbReference type="ChEBI" id="CHEBI:30616"/>
    </ligand>
</feature>
<dbReference type="Pfam" id="PF05190">
    <property type="entry name" value="MutS_IV"/>
    <property type="match status" value="1"/>
</dbReference>
<dbReference type="Gene3D" id="1.10.1420.10">
    <property type="match status" value="2"/>
</dbReference>
<evidence type="ECO:0000256" key="4">
    <source>
        <dbReference type="ARBA" id="ARBA00022763"/>
    </source>
</evidence>
<evidence type="ECO:0000256" key="7">
    <source>
        <dbReference type="ARBA" id="ARBA00023204"/>
    </source>
</evidence>
<dbReference type="InterPro" id="IPR036187">
    <property type="entry name" value="DNA_mismatch_repair_MutS_sf"/>
</dbReference>
<sequence>MSKAEIINEEALQHHTPMMRQYWRLKQAHKEYILFYRMGDFYELFYDDAKRAAELLDITLTKRGSSAGEPIPMAGVPFHAVDSYLARIVKLGESVAICEQVGDPATSKGPVERKVVRIVTPGTLYDENLLDALSENILASVYKKNNHFGLACLDMASGRFWLSEFENELGLQAELHRVKPAELLLADNQQNLSHLVKSSIQWQPDWEFDYEQNLTKLLEHFKVKSLASFGCEDYRLAVSAAGVVLDYAKKTQLNALPHIRMLQRLSDTDHLVLDPATRKNLELTENIQGQQHNTLFEVMNSTKTVMGGRLLKRWLHSPLSKKASVEKRQEAVSALKTDLIFSELQTSLSEIADIERIVTRLALGSANPRDLKRLQIGLGKSAEIKDYLSQQNVSLSLLDSIEPLPDVQQLLSKAIIEQPPMVIRDGGVIAEGYHQELDELRNLANDASDFMLQLEQREKERSGINTLKVGYNRVHGFYIEISRAQSDMAPAEYIRRQTLKNAERFITPELKEYEEKVLSSKTRALTLEKRLYEELIQQLQEFVPSIQNTAAAIAELDVLACFAERAENLNLSRPTFSDKPGIKITAGRHPVVEYHSKEPFIPNNLELSPQRRSLIITGPNMGGKSTYMRQAALITLLAYTGAFVPADSAELGPIDRIFTRIGASDDLASGRSTFMVEMSETANILNNATANSLVLLDEIGRGTSTFDGLALASATMRYIHEKLNSLTLFATHYFELTQQIQEWTDCANVHFGASEFESKQTGATKLVFSHQVAEGPASQSYGIQVAQLAGLPKAVIHNAKALLSYFEQNGTHETSSSKNNDVMPQLDLLDVEEPEPASNEALELLESITPDDLSPREALELLYKLKESLK</sequence>
<keyword evidence="4 9" id="KW-0227">DNA damage</keyword>
<dbReference type="Proteomes" id="UP001501221">
    <property type="component" value="Unassembled WGS sequence"/>
</dbReference>
<dbReference type="InterPro" id="IPR016151">
    <property type="entry name" value="DNA_mismatch_repair_MutS_N"/>
</dbReference>
<keyword evidence="3 9" id="KW-0547">Nucleotide-binding</keyword>
<evidence type="ECO:0000313" key="12">
    <source>
        <dbReference type="EMBL" id="GAA0211618.1"/>
    </source>
</evidence>
<keyword evidence="6 9" id="KW-0238">DNA-binding</keyword>
<dbReference type="Pfam" id="PF01624">
    <property type="entry name" value="MutS_I"/>
    <property type="match status" value="1"/>
</dbReference>
<dbReference type="RefSeq" id="WP_343989546.1">
    <property type="nucleotide sequence ID" value="NZ_BAAAFM010000008.1"/>
</dbReference>
<dbReference type="InterPro" id="IPR007861">
    <property type="entry name" value="DNA_mismatch_repair_MutS_clamp"/>
</dbReference>
<dbReference type="Pfam" id="PF05192">
    <property type="entry name" value="MutS_III"/>
    <property type="match status" value="1"/>
</dbReference>
<dbReference type="InterPro" id="IPR007696">
    <property type="entry name" value="DNA_mismatch_repair_MutS_core"/>
</dbReference>
<dbReference type="PROSITE" id="PS00486">
    <property type="entry name" value="DNA_MISMATCH_REPAIR_2"/>
    <property type="match status" value="1"/>
</dbReference>
<gene>
    <name evidence="9 12" type="primary">mutS</name>
    <name evidence="12" type="ORF">GCM10009123_18550</name>
</gene>
<dbReference type="PANTHER" id="PTHR11361:SF34">
    <property type="entry name" value="DNA MISMATCH REPAIR PROTEIN MSH1, MITOCHONDRIAL"/>
    <property type="match status" value="1"/>
</dbReference>
<comment type="function">
    <text evidence="8 9">This protein is involved in the repair of mismatches in DNA. It is possible that it carries out the mismatch recognition step. This protein has a weak ATPase activity.</text>
</comment>
<dbReference type="InterPro" id="IPR000432">
    <property type="entry name" value="DNA_mismatch_repair_MutS_C"/>
</dbReference>
<evidence type="ECO:0000256" key="6">
    <source>
        <dbReference type="ARBA" id="ARBA00023125"/>
    </source>
</evidence>
<name>A0ABP3CNV0_9GAMM</name>
<dbReference type="CDD" id="cd03284">
    <property type="entry name" value="ABC_MutS1"/>
    <property type="match status" value="1"/>
</dbReference>
<dbReference type="InterPro" id="IPR017261">
    <property type="entry name" value="DNA_mismatch_repair_MutS/MSH"/>
</dbReference>
<dbReference type="Gene3D" id="6.10.140.430">
    <property type="match status" value="1"/>
</dbReference>
<evidence type="ECO:0000256" key="2">
    <source>
        <dbReference type="ARBA" id="ARBA00021982"/>
    </source>
</evidence>
<evidence type="ECO:0000256" key="3">
    <source>
        <dbReference type="ARBA" id="ARBA00022741"/>
    </source>
</evidence>
<dbReference type="SUPFAM" id="SSF55271">
    <property type="entry name" value="DNA repair protein MutS, domain I"/>
    <property type="match status" value="1"/>
</dbReference>
<keyword evidence="13" id="KW-1185">Reference proteome</keyword>
<evidence type="ECO:0000256" key="9">
    <source>
        <dbReference type="HAMAP-Rule" id="MF_00096"/>
    </source>
</evidence>
<feature type="domain" description="DNA mismatch repair proteins mutS family" evidence="11">
    <location>
        <begin position="692"/>
        <end position="708"/>
    </location>
</feature>
<evidence type="ECO:0000259" key="11">
    <source>
        <dbReference type="PROSITE" id="PS00486"/>
    </source>
</evidence>
<dbReference type="PANTHER" id="PTHR11361">
    <property type="entry name" value="DNA MISMATCH REPAIR PROTEIN MUTS FAMILY MEMBER"/>
    <property type="match status" value="1"/>
</dbReference>
<dbReference type="InterPro" id="IPR027417">
    <property type="entry name" value="P-loop_NTPase"/>
</dbReference>
<dbReference type="InterPro" id="IPR007695">
    <property type="entry name" value="DNA_mismatch_repair_MutS-lik_N"/>
</dbReference>
<evidence type="ECO:0000313" key="13">
    <source>
        <dbReference type="Proteomes" id="UP001501221"/>
    </source>
</evidence>
<dbReference type="SMART" id="SM00534">
    <property type="entry name" value="MUTSac"/>
    <property type="match status" value="1"/>
</dbReference>
<dbReference type="Pfam" id="PF05188">
    <property type="entry name" value="MutS_II"/>
    <property type="match status" value="1"/>
</dbReference>
<dbReference type="InterPro" id="IPR005748">
    <property type="entry name" value="DNA_mismatch_repair_MutS"/>
</dbReference>
<keyword evidence="7 9" id="KW-0234">DNA repair</keyword>
<dbReference type="Gene3D" id="3.40.1170.10">
    <property type="entry name" value="DNA repair protein MutS, domain I"/>
    <property type="match status" value="1"/>
</dbReference>
<protein>
    <recommendedName>
        <fullName evidence="2 9">DNA mismatch repair protein MutS</fullName>
    </recommendedName>
</protein>
<reference evidence="13" key="1">
    <citation type="journal article" date="2019" name="Int. J. Syst. Evol. Microbiol.">
        <title>The Global Catalogue of Microorganisms (GCM) 10K type strain sequencing project: providing services to taxonomists for standard genome sequencing and annotation.</title>
        <authorList>
            <consortium name="The Broad Institute Genomics Platform"/>
            <consortium name="The Broad Institute Genome Sequencing Center for Infectious Disease"/>
            <person name="Wu L."/>
            <person name="Ma J."/>
        </authorList>
    </citation>
    <scope>NUCLEOTIDE SEQUENCE [LARGE SCALE GENOMIC DNA]</scope>
    <source>
        <strain evidence="13">JCM 16211</strain>
    </source>
</reference>
<dbReference type="SUPFAM" id="SSF48334">
    <property type="entry name" value="DNA repair protein MutS, domain III"/>
    <property type="match status" value="1"/>
</dbReference>
<organism evidence="12 13">
    <name type="scientific">Kangiella japonica</name>
    <dbReference type="NCBI Taxonomy" id="647384"/>
    <lineage>
        <taxon>Bacteria</taxon>
        <taxon>Pseudomonadati</taxon>
        <taxon>Pseudomonadota</taxon>
        <taxon>Gammaproteobacteria</taxon>
        <taxon>Kangiellales</taxon>
        <taxon>Kangiellaceae</taxon>
        <taxon>Kangiella</taxon>
    </lineage>
</organism>
<dbReference type="Gene3D" id="3.30.420.110">
    <property type="entry name" value="MutS, connector domain"/>
    <property type="match status" value="1"/>
</dbReference>
<dbReference type="SUPFAM" id="SSF53150">
    <property type="entry name" value="DNA repair protein MutS, domain II"/>
    <property type="match status" value="1"/>
</dbReference>
<comment type="similarity">
    <text evidence="1 9 10">Belongs to the DNA mismatch repair MutS family.</text>
</comment>
<evidence type="ECO:0000256" key="5">
    <source>
        <dbReference type="ARBA" id="ARBA00022840"/>
    </source>
</evidence>
<dbReference type="InterPro" id="IPR036678">
    <property type="entry name" value="MutS_con_dom_sf"/>
</dbReference>
<dbReference type="HAMAP" id="MF_00096">
    <property type="entry name" value="MutS"/>
    <property type="match status" value="1"/>
</dbReference>
<evidence type="ECO:0000256" key="8">
    <source>
        <dbReference type="ARBA" id="ARBA00024647"/>
    </source>
</evidence>
<comment type="caution">
    <text evidence="12">The sequence shown here is derived from an EMBL/GenBank/DDBJ whole genome shotgun (WGS) entry which is preliminary data.</text>
</comment>
<dbReference type="InterPro" id="IPR045076">
    <property type="entry name" value="MutS"/>
</dbReference>
<evidence type="ECO:0000256" key="1">
    <source>
        <dbReference type="ARBA" id="ARBA00006271"/>
    </source>
</evidence>